<dbReference type="AlphaFoldDB" id="A0A0A5GFE3"/>
<gene>
    <name evidence="1" type="ORF">N781_02545</name>
</gene>
<reference evidence="1 2" key="1">
    <citation type="submission" date="2013-08" db="EMBL/GenBank/DDBJ databases">
        <authorList>
            <person name="Huang J."/>
            <person name="Wang G."/>
        </authorList>
    </citation>
    <scope>NUCLEOTIDE SEQUENCE [LARGE SCALE GENOMIC DNA]</scope>
    <source>
        <strain evidence="1 2">JSM 076056</strain>
    </source>
</reference>
<dbReference type="RefSeq" id="WP_026799409.1">
    <property type="nucleotide sequence ID" value="NZ_AULI01000002.1"/>
</dbReference>
<dbReference type="InterPro" id="IPR046126">
    <property type="entry name" value="DUF6123"/>
</dbReference>
<name>A0A0A5GFE3_9BACI</name>
<dbReference type="Proteomes" id="UP000030528">
    <property type="component" value="Unassembled WGS sequence"/>
</dbReference>
<dbReference type="OrthoDB" id="2453381at2"/>
<evidence type="ECO:0000313" key="2">
    <source>
        <dbReference type="Proteomes" id="UP000030528"/>
    </source>
</evidence>
<keyword evidence="2" id="KW-1185">Reference proteome</keyword>
<evidence type="ECO:0000313" key="1">
    <source>
        <dbReference type="EMBL" id="KGX91936.1"/>
    </source>
</evidence>
<comment type="caution">
    <text evidence="1">The sequence shown here is derived from an EMBL/GenBank/DDBJ whole genome shotgun (WGS) entry which is preliminary data.</text>
</comment>
<dbReference type="Pfam" id="PF19618">
    <property type="entry name" value="DUF6123"/>
    <property type="match status" value="1"/>
</dbReference>
<sequence length="103" mass="12362">MVEQQHSLAYFIEDLWAKGFRLSDEEVQFIYFGKNYAQLPDWVVIFAVRATLQFQRSFDGSFYIGLLDYLHENSPQTRKEAWELLEKRGLKKRSSFRFLKSRT</sequence>
<organism evidence="1 2">
    <name type="scientific">Pontibacillus halophilus JSM 076056 = DSM 19796</name>
    <dbReference type="NCBI Taxonomy" id="1385510"/>
    <lineage>
        <taxon>Bacteria</taxon>
        <taxon>Bacillati</taxon>
        <taxon>Bacillota</taxon>
        <taxon>Bacilli</taxon>
        <taxon>Bacillales</taxon>
        <taxon>Bacillaceae</taxon>
        <taxon>Pontibacillus</taxon>
    </lineage>
</organism>
<protein>
    <submittedName>
        <fullName evidence="1">Uncharacterized protein</fullName>
    </submittedName>
</protein>
<dbReference type="eggNOG" id="ENOG50333CR">
    <property type="taxonomic scope" value="Bacteria"/>
</dbReference>
<proteinExistence type="predicted"/>
<dbReference type="STRING" id="1385510.GCA_000425205_00627"/>
<dbReference type="EMBL" id="AVPE01000008">
    <property type="protein sequence ID" value="KGX91936.1"/>
    <property type="molecule type" value="Genomic_DNA"/>
</dbReference>
<accession>A0A0A5GFE3</accession>